<dbReference type="InterPro" id="IPR051708">
    <property type="entry name" value="Plant_Aspart_Prot_A1"/>
</dbReference>
<dbReference type="PANTHER" id="PTHR47967">
    <property type="entry name" value="OS07G0603500 PROTEIN-RELATED"/>
    <property type="match status" value="1"/>
</dbReference>
<dbReference type="Proteomes" id="UP000006038">
    <property type="component" value="Chromosome 7"/>
</dbReference>
<dbReference type="CDD" id="cd05476">
    <property type="entry name" value="pepsin_A_like_plant"/>
    <property type="match status" value="1"/>
</dbReference>
<dbReference type="Pfam" id="PF14541">
    <property type="entry name" value="TAXi_C"/>
    <property type="match status" value="1"/>
</dbReference>
<keyword evidence="8" id="KW-1185">Reference proteome</keyword>
<evidence type="ECO:0000313" key="8">
    <source>
        <dbReference type="Proteomes" id="UP000006038"/>
    </source>
</evidence>
<evidence type="ECO:0000256" key="2">
    <source>
        <dbReference type="ARBA" id="ARBA00022670"/>
    </source>
</evidence>
<feature type="domain" description="Peptidase A1" evidence="6">
    <location>
        <begin position="1"/>
        <end position="360"/>
    </location>
</feature>
<dbReference type="InterPro" id="IPR032799">
    <property type="entry name" value="TAXi_C"/>
</dbReference>
<organism evidence="7">
    <name type="scientific">Oryza brachyantha</name>
    <name type="common">malo sina</name>
    <dbReference type="NCBI Taxonomy" id="4533"/>
    <lineage>
        <taxon>Eukaryota</taxon>
        <taxon>Viridiplantae</taxon>
        <taxon>Streptophyta</taxon>
        <taxon>Embryophyta</taxon>
        <taxon>Tracheophyta</taxon>
        <taxon>Spermatophyta</taxon>
        <taxon>Magnoliopsida</taxon>
        <taxon>Liliopsida</taxon>
        <taxon>Poales</taxon>
        <taxon>Poaceae</taxon>
        <taxon>BOP clade</taxon>
        <taxon>Oryzoideae</taxon>
        <taxon>Oryzeae</taxon>
        <taxon>Oryzinae</taxon>
        <taxon>Oryza</taxon>
    </lineage>
</organism>
<evidence type="ECO:0000256" key="5">
    <source>
        <dbReference type="ARBA" id="ARBA00023180"/>
    </source>
</evidence>
<evidence type="ECO:0000256" key="3">
    <source>
        <dbReference type="ARBA" id="ARBA00022750"/>
    </source>
</evidence>
<dbReference type="OMA" id="WVECSPC"/>
<dbReference type="eggNOG" id="KOG1339">
    <property type="taxonomic scope" value="Eukaryota"/>
</dbReference>
<dbReference type="KEGG" id="obr:102722035"/>
<dbReference type="Gramene" id="OB07G22880.1">
    <property type="protein sequence ID" value="OB07G22880.1"/>
    <property type="gene ID" value="OB07G22880"/>
</dbReference>
<dbReference type="SUPFAM" id="SSF50630">
    <property type="entry name" value="Acid proteases"/>
    <property type="match status" value="1"/>
</dbReference>
<dbReference type="InterPro" id="IPR033121">
    <property type="entry name" value="PEPTIDASE_A1"/>
</dbReference>
<dbReference type="PANTHER" id="PTHR47967:SF20">
    <property type="entry name" value="OS01G0696800 PROTEIN"/>
    <property type="match status" value="1"/>
</dbReference>
<evidence type="ECO:0000256" key="4">
    <source>
        <dbReference type="ARBA" id="ARBA00022801"/>
    </source>
</evidence>
<dbReference type="Pfam" id="PF14543">
    <property type="entry name" value="TAXi_N"/>
    <property type="match status" value="1"/>
</dbReference>
<dbReference type="EnsemblPlants" id="OB07G22880.1">
    <property type="protein sequence ID" value="OB07G22880.1"/>
    <property type="gene ID" value="OB07G22880"/>
</dbReference>
<comment type="similarity">
    <text evidence="1">Belongs to the peptidase A1 family.</text>
</comment>
<dbReference type="PROSITE" id="PS51767">
    <property type="entry name" value="PEPTIDASE_A1"/>
    <property type="match status" value="1"/>
</dbReference>
<dbReference type="AlphaFoldDB" id="J3MLK6"/>
<sequence length="367" mass="38928">MELAVGTPPVTVQAMVGSSDLCWVECSPCSGCGSGSTPRAAGARLYDRANSSSFSPVACTSRSCKILQKETRTNCTGDAACGYRYVYGATDTDNNYVQGILGTETFTFGSSKEVTMQNFVFGCTNTIYRNDLFNGHVTLSSAYISQVCAIGLGRTNLSLVGQLGLERFSNCLSSNPKVASPILFGSRAQMTGGGISSTPLLYHYMDYSVNLVGISVDGARLPIPNDTFALDPKTGAGGFSFETGAAATLAVDPAYTAVVEAFRERISKTHRVVNGSSLLCFLVDGGASGDVAVPSMTMHFDGMDMELRQKNYFASGKLESGDGAMCLMIGRSKTTSIIGSVMQMDFHVLYDLKNSVLSVQRADCSKI</sequence>
<dbReference type="GO" id="GO:0006508">
    <property type="term" value="P:proteolysis"/>
    <property type="evidence" value="ECO:0007669"/>
    <property type="project" value="UniProtKB-KW"/>
</dbReference>
<dbReference type="GO" id="GO:0004190">
    <property type="term" value="F:aspartic-type endopeptidase activity"/>
    <property type="evidence" value="ECO:0007669"/>
    <property type="project" value="UniProtKB-KW"/>
</dbReference>
<proteinExistence type="inferred from homology"/>
<dbReference type="STRING" id="4533.J3MLK6"/>
<protein>
    <recommendedName>
        <fullName evidence="6">Peptidase A1 domain-containing protein</fullName>
    </recommendedName>
</protein>
<dbReference type="HOGENOM" id="CLU_005738_1_1_1"/>
<name>J3MLK6_ORYBR</name>
<keyword evidence="3" id="KW-0064">Aspartyl protease</keyword>
<keyword evidence="4" id="KW-0378">Hydrolase</keyword>
<dbReference type="OrthoDB" id="639179at2759"/>
<keyword evidence="5" id="KW-0325">Glycoprotein</keyword>
<dbReference type="InterPro" id="IPR034161">
    <property type="entry name" value="Pepsin-like_plant"/>
</dbReference>
<dbReference type="Gene3D" id="2.40.70.10">
    <property type="entry name" value="Acid Proteases"/>
    <property type="match status" value="2"/>
</dbReference>
<evidence type="ECO:0000313" key="7">
    <source>
        <dbReference type="EnsemblPlants" id="OB07G22880.1"/>
    </source>
</evidence>
<reference evidence="7" key="2">
    <citation type="submission" date="2013-04" db="UniProtKB">
        <authorList>
            <consortium name="EnsemblPlants"/>
        </authorList>
    </citation>
    <scope>IDENTIFICATION</scope>
</reference>
<keyword evidence="2" id="KW-0645">Protease</keyword>
<accession>J3MLK6</accession>
<reference evidence="7" key="1">
    <citation type="journal article" date="2013" name="Nat. Commun.">
        <title>Whole-genome sequencing of Oryza brachyantha reveals mechanisms underlying Oryza genome evolution.</title>
        <authorList>
            <person name="Chen J."/>
            <person name="Huang Q."/>
            <person name="Gao D."/>
            <person name="Wang J."/>
            <person name="Lang Y."/>
            <person name="Liu T."/>
            <person name="Li B."/>
            <person name="Bai Z."/>
            <person name="Luis Goicoechea J."/>
            <person name="Liang C."/>
            <person name="Chen C."/>
            <person name="Zhang W."/>
            <person name="Sun S."/>
            <person name="Liao Y."/>
            <person name="Zhang X."/>
            <person name="Yang L."/>
            <person name="Song C."/>
            <person name="Wang M."/>
            <person name="Shi J."/>
            <person name="Liu G."/>
            <person name="Liu J."/>
            <person name="Zhou H."/>
            <person name="Zhou W."/>
            <person name="Yu Q."/>
            <person name="An N."/>
            <person name="Chen Y."/>
            <person name="Cai Q."/>
            <person name="Wang B."/>
            <person name="Liu B."/>
            <person name="Min J."/>
            <person name="Huang Y."/>
            <person name="Wu H."/>
            <person name="Li Z."/>
            <person name="Zhang Y."/>
            <person name="Yin Y."/>
            <person name="Song W."/>
            <person name="Jiang J."/>
            <person name="Jackson S.A."/>
            <person name="Wing R.A."/>
            <person name="Wang J."/>
            <person name="Chen M."/>
        </authorList>
    </citation>
    <scope>NUCLEOTIDE SEQUENCE [LARGE SCALE GENOMIC DNA]</scope>
    <source>
        <strain evidence="7">cv. IRGC 101232</strain>
    </source>
</reference>
<evidence type="ECO:0000259" key="6">
    <source>
        <dbReference type="PROSITE" id="PS51767"/>
    </source>
</evidence>
<dbReference type="GO" id="GO:0005576">
    <property type="term" value="C:extracellular region"/>
    <property type="evidence" value="ECO:0007669"/>
    <property type="project" value="TreeGrafter"/>
</dbReference>
<evidence type="ECO:0000256" key="1">
    <source>
        <dbReference type="ARBA" id="ARBA00007447"/>
    </source>
</evidence>
<dbReference type="InterPro" id="IPR032861">
    <property type="entry name" value="TAXi_N"/>
</dbReference>
<dbReference type="InterPro" id="IPR021109">
    <property type="entry name" value="Peptidase_aspartic_dom_sf"/>
</dbReference>
<dbReference type="GeneID" id="102722035"/>